<evidence type="ECO:0000313" key="5">
    <source>
        <dbReference type="Proteomes" id="UP001500016"/>
    </source>
</evidence>
<dbReference type="PANTHER" id="PTHR39428">
    <property type="entry name" value="F420H(2)-DEPENDENT QUINONE REDUCTASE RV1261C"/>
    <property type="match status" value="1"/>
</dbReference>
<dbReference type="Pfam" id="PF01814">
    <property type="entry name" value="Hemerythrin"/>
    <property type="match status" value="1"/>
</dbReference>
<dbReference type="Gene3D" id="1.20.120.520">
    <property type="entry name" value="nmb1532 protein domain like"/>
    <property type="match status" value="1"/>
</dbReference>
<sequence length="279" mass="30333">MPNDFNQHIITEFRANEGRVGGTFEGARLLLLTTTGARSGAPHTTPLGYLADGDGRVLVIASAGGAPRHPAWFHNLRAHPRATVESGAFTYEVTATVLEREERDAAFARAVETDSGWADYQAKTDRVIPVVALDAVPGPPNPNADDWGEALRVVHNAFRRELALIRDEIVSSGPGIGAQLRINCLTLCQGLHNHHTGESLGMFPALVDADPSLAPTVQRLNEEHEKLAALLEELQQLLRADGMETARLLAEVERITDDLEAHLLYEEEQLIPVLQGAGR</sequence>
<dbReference type="RefSeq" id="WP_344535843.1">
    <property type="nucleotide sequence ID" value="NZ_BAAAPE010000032.1"/>
</dbReference>
<evidence type="ECO:0000313" key="4">
    <source>
        <dbReference type="EMBL" id="GAA2105044.1"/>
    </source>
</evidence>
<dbReference type="InterPro" id="IPR012312">
    <property type="entry name" value="Hemerythrin-like"/>
</dbReference>
<comment type="similarity">
    <text evidence="1">Belongs to the F420H(2)-dependent quinone reductase family.</text>
</comment>
<name>A0ABN2X627_9ACTN</name>
<dbReference type="NCBIfam" id="TIGR00026">
    <property type="entry name" value="hi_GC_TIGR00026"/>
    <property type="match status" value="1"/>
</dbReference>
<dbReference type="PANTHER" id="PTHR39428:SF1">
    <property type="entry name" value="F420H(2)-DEPENDENT QUINONE REDUCTASE RV1261C"/>
    <property type="match status" value="1"/>
</dbReference>
<reference evidence="4 5" key="1">
    <citation type="journal article" date="2019" name="Int. J. Syst. Evol. Microbiol.">
        <title>The Global Catalogue of Microorganisms (GCM) 10K type strain sequencing project: providing services to taxonomists for standard genome sequencing and annotation.</title>
        <authorList>
            <consortium name="The Broad Institute Genomics Platform"/>
            <consortium name="The Broad Institute Genome Sequencing Center for Infectious Disease"/>
            <person name="Wu L."/>
            <person name="Ma J."/>
        </authorList>
    </citation>
    <scope>NUCLEOTIDE SEQUENCE [LARGE SCALE GENOMIC DNA]</scope>
    <source>
        <strain evidence="4 5">JCM 15478</strain>
    </source>
</reference>
<comment type="catalytic activity">
    <reaction evidence="2">
        <text>oxidized coenzyme F420-(gamma-L-Glu)(n) + a quinol + H(+) = reduced coenzyme F420-(gamma-L-Glu)(n) + a quinone</text>
        <dbReference type="Rhea" id="RHEA:39663"/>
        <dbReference type="Rhea" id="RHEA-COMP:12939"/>
        <dbReference type="Rhea" id="RHEA-COMP:14378"/>
        <dbReference type="ChEBI" id="CHEBI:15378"/>
        <dbReference type="ChEBI" id="CHEBI:24646"/>
        <dbReference type="ChEBI" id="CHEBI:132124"/>
        <dbReference type="ChEBI" id="CHEBI:133980"/>
        <dbReference type="ChEBI" id="CHEBI:139511"/>
    </reaction>
</comment>
<protein>
    <submittedName>
        <fullName evidence="4">Nitroreductase/quinone reductase family protein</fullName>
    </submittedName>
</protein>
<dbReference type="SUPFAM" id="SSF50475">
    <property type="entry name" value="FMN-binding split barrel"/>
    <property type="match status" value="1"/>
</dbReference>
<evidence type="ECO:0000256" key="2">
    <source>
        <dbReference type="ARBA" id="ARBA00049106"/>
    </source>
</evidence>
<dbReference type="Proteomes" id="UP001500016">
    <property type="component" value="Unassembled WGS sequence"/>
</dbReference>
<evidence type="ECO:0000259" key="3">
    <source>
        <dbReference type="Pfam" id="PF01814"/>
    </source>
</evidence>
<dbReference type="Gene3D" id="2.30.110.10">
    <property type="entry name" value="Electron Transport, Fmn-binding Protein, Chain A"/>
    <property type="match status" value="1"/>
</dbReference>
<feature type="domain" description="Hemerythrin-like" evidence="3">
    <location>
        <begin position="149"/>
        <end position="274"/>
    </location>
</feature>
<dbReference type="InterPro" id="IPR012349">
    <property type="entry name" value="Split_barrel_FMN-bd"/>
</dbReference>
<organism evidence="4 5">
    <name type="scientific">Streptomyces albiaxialis</name>
    <dbReference type="NCBI Taxonomy" id="329523"/>
    <lineage>
        <taxon>Bacteria</taxon>
        <taxon>Bacillati</taxon>
        <taxon>Actinomycetota</taxon>
        <taxon>Actinomycetes</taxon>
        <taxon>Kitasatosporales</taxon>
        <taxon>Streptomycetaceae</taxon>
        <taxon>Streptomyces</taxon>
    </lineage>
</organism>
<dbReference type="InterPro" id="IPR004378">
    <property type="entry name" value="F420H2_quin_Rdtase"/>
</dbReference>
<dbReference type="EMBL" id="BAAAPE010000032">
    <property type="protein sequence ID" value="GAA2105044.1"/>
    <property type="molecule type" value="Genomic_DNA"/>
</dbReference>
<proteinExistence type="inferred from homology"/>
<accession>A0ABN2X627</accession>
<dbReference type="CDD" id="cd12108">
    <property type="entry name" value="Hr-like"/>
    <property type="match status" value="1"/>
</dbReference>
<evidence type="ECO:0000256" key="1">
    <source>
        <dbReference type="ARBA" id="ARBA00008710"/>
    </source>
</evidence>
<keyword evidence="5" id="KW-1185">Reference proteome</keyword>
<gene>
    <name evidence="4" type="ORF">GCM10009801_81150</name>
</gene>
<dbReference type="Pfam" id="PF04075">
    <property type="entry name" value="F420H2_quin_red"/>
    <property type="match status" value="1"/>
</dbReference>
<comment type="caution">
    <text evidence="4">The sequence shown here is derived from an EMBL/GenBank/DDBJ whole genome shotgun (WGS) entry which is preliminary data.</text>
</comment>